<evidence type="ECO:0000256" key="15">
    <source>
        <dbReference type="PIRNR" id="PIRNR000533"/>
    </source>
</evidence>
<evidence type="ECO:0000256" key="2">
    <source>
        <dbReference type="ARBA" id="ARBA00004496"/>
    </source>
</evidence>
<evidence type="ECO:0000256" key="12">
    <source>
        <dbReference type="ARBA" id="ARBA00023152"/>
    </source>
</evidence>
<feature type="binding site" evidence="14">
    <location>
        <position position="662"/>
    </location>
    <ligand>
        <name>beta-D-fructose 2,6-bisphosphate</name>
        <dbReference type="ChEBI" id="CHEBI:58579"/>
        <note>allosteric activator; ligand shared between dimeric partners</note>
    </ligand>
</feature>
<dbReference type="GO" id="GO:0005739">
    <property type="term" value="C:mitochondrion"/>
    <property type="evidence" value="ECO:0007669"/>
    <property type="project" value="TreeGrafter"/>
</dbReference>
<evidence type="ECO:0000313" key="18">
    <source>
        <dbReference type="Proteomes" id="UP000789405"/>
    </source>
</evidence>
<comment type="similarity">
    <text evidence="14">Belongs to the phosphofructokinase type A (PFKA) family. ATP-dependent PFK group I subfamily. Eukaryotic two domain clade 'E' sub-subfamily.</text>
</comment>
<comment type="function">
    <text evidence="14">Catalyzes the phosphorylation of D-fructose 6-phosphate to fructose 1,6-bisphosphate by ATP, the first committing step of glycolysis.</text>
</comment>
<keyword evidence="8 14" id="KW-0547">Nucleotide-binding</keyword>
<evidence type="ECO:0000256" key="7">
    <source>
        <dbReference type="ARBA" id="ARBA00022723"/>
    </source>
</evidence>
<organism evidence="17 18">
    <name type="scientific">Dentiscutata erythropus</name>
    <dbReference type="NCBI Taxonomy" id="1348616"/>
    <lineage>
        <taxon>Eukaryota</taxon>
        <taxon>Fungi</taxon>
        <taxon>Fungi incertae sedis</taxon>
        <taxon>Mucoromycota</taxon>
        <taxon>Glomeromycotina</taxon>
        <taxon>Glomeromycetes</taxon>
        <taxon>Diversisporales</taxon>
        <taxon>Gigasporaceae</taxon>
        <taxon>Dentiscutata</taxon>
    </lineage>
</organism>
<dbReference type="Proteomes" id="UP000789405">
    <property type="component" value="Unassembled WGS sequence"/>
</dbReference>
<dbReference type="GO" id="GO:0046872">
    <property type="term" value="F:metal ion binding"/>
    <property type="evidence" value="ECO:0007669"/>
    <property type="project" value="UniProtKB-KW"/>
</dbReference>
<dbReference type="PROSITE" id="PS00433">
    <property type="entry name" value="PHOSPHOFRUCTOKINASE"/>
    <property type="match status" value="2"/>
</dbReference>
<comment type="cofactor">
    <cofactor evidence="1 14">
        <name>Mg(2+)</name>
        <dbReference type="ChEBI" id="CHEBI:18420"/>
    </cofactor>
</comment>
<feature type="region of interest" description="C-terminal regulatory PFK domain 2" evidence="14">
    <location>
        <begin position="406"/>
        <end position="789"/>
    </location>
</feature>
<evidence type="ECO:0000256" key="13">
    <source>
        <dbReference type="ARBA" id="ARBA00048070"/>
    </source>
</evidence>
<dbReference type="GO" id="GO:0006002">
    <property type="term" value="P:fructose 6-phosphate metabolic process"/>
    <property type="evidence" value="ECO:0007669"/>
    <property type="project" value="InterPro"/>
</dbReference>
<keyword evidence="7 14" id="KW-0479">Metal-binding</keyword>
<protein>
    <recommendedName>
        <fullName evidence="14">ATP-dependent 6-phosphofructokinase</fullName>
        <shortName evidence="14">ATP-PFK</shortName>
        <shortName evidence="14">Phosphofructokinase</shortName>
        <ecNumber evidence="14">2.7.1.11</ecNumber>
    </recommendedName>
    <alternativeName>
        <fullName evidence="14">Phosphohexokinase</fullName>
    </alternativeName>
</protein>
<dbReference type="AlphaFoldDB" id="A0A9N9HZA5"/>
<dbReference type="InterPro" id="IPR022953">
    <property type="entry name" value="ATP_PFK"/>
</dbReference>
<comment type="caution">
    <text evidence="17">The sequence shown here is derived from an EMBL/GenBank/DDBJ whole genome shotgun (WGS) entry which is preliminary data.</text>
</comment>
<comment type="caution">
    <text evidence="14">Lacks conserved residue(s) required for the propagation of feature annotation.</text>
</comment>
<feature type="binding site" description="in other chain" evidence="14">
    <location>
        <begin position="210"/>
        <end position="212"/>
    </location>
    <ligand>
        <name>substrate</name>
        <note>ligand shared between dimeric partners</note>
    </ligand>
</feature>
<evidence type="ECO:0000313" key="17">
    <source>
        <dbReference type="EMBL" id="CAG8714230.1"/>
    </source>
</evidence>
<dbReference type="PRINTS" id="PR00476">
    <property type="entry name" value="PHFRCTKINASE"/>
</dbReference>
<keyword evidence="18" id="KW-1185">Reference proteome</keyword>
<dbReference type="EMBL" id="CAJVPY010009971">
    <property type="protein sequence ID" value="CAG8714230.1"/>
    <property type="molecule type" value="Genomic_DNA"/>
</dbReference>
<evidence type="ECO:0000256" key="4">
    <source>
        <dbReference type="ARBA" id="ARBA00022490"/>
    </source>
</evidence>
<dbReference type="GO" id="GO:0016208">
    <property type="term" value="F:AMP binding"/>
    <property type="evidence" value="ECO:0007669"/>
    <property type="project" value="TreeGrafter"/>
</dbReference>
<dbReference type="GO" id="GO:0048029">
    <property type="term" value="F:monosaccharide binding"/>
    <property type="evidence" value="ECO:0007669"/>
    <property type="project" value="TreeGrafter"/>
</dbReference>
<feature type="binding site" evidence="14">
    <location>
        <position position="121"/>
    </location>
    <ligand>
        <name>Mg(2+)</name>
        <dbReference type="ChEBI" id="CHEBI:18420"/>
        <note>catalytic</note>
    </ligand>
</feature>
<feature type="domain" description="Phosphofructokinase" evidence="16">
    <location>
        <begin position="19"/>
        <end position="326"/>
    </location>
</feature>
<feature type="binding site" description="in other chain" evidence="14">
    <location>
        <position position="747"/>
    </location>
    <ligand>
        <name>beta-D-fructose 2,6-bisphosphate</name>
        <dbReference type="ChEBI" id="CHEBI:58579"/>
        <note>allosteric activator; ligand shared between dimeric partners</note>
    </ligand>
</feature>
<gene>
    <name evidence="17" type="ORF">DERYTH_LOCUS13816</name>
</gene>
<evidence type="ECO:0000256" key="14">
    <source>
        <dbReference type="HAMAP-Rule" id="MF_03184"/>
    </source>
</evidence>
<evidence type="ECO:0000256" key="1">
    <source>
        <dbReference type="ARBA" id="ARBA00001946"/>
    </source>
</evidence>
<dbReference type="OrthoDB" id="537915at2759"/>
<feature type="binding site" description="in other chain" evidence="14">
    <location>
        <begin position="531"/>
        <end position="535"/>
    </location>
    <ligand>
        <name>beta-D-fructose 2,6-bisphosphate</name>
        <dbReference type="ChEBI" id="CHEBI:58579"/>
        <note>allosteric activator; ligand shared between dimeric partners</note>
    </ligand>
</feature>
<dbReference type="EC" id="2.7.1.11" evidence="14"/>
<evidence type="ECO:0000256" key="5">
    <source>
        <dbReference type="ARBA" id="ARBA00022533"/>
    </source>
</evidence>
<keyword evidence="6 14" id="KW-0808">Transferase</keyword>
<dbReference type="FunFam" id="3.40.50.460:FF:000008">
    <property type="entry name" value="ATP-dependent 6-phosphofructokinase"/>
    <property type="match status" value="1"/>
</dbReference>
<feature type="binding site" evidence="14">
    <location>
        <begin position="120"/>
        <end position="123"/>
    </location>
    <ligand>
        <name>ATP</name>
        <dbReference type="ChEBI" id="CHEBI:30616"/>
    </ligand>
</feature>
<evidence type="ECO:0000256" key="8">
    <source>
        <dbReference type="ARBA" id="ARBA00022741"/>
    </source>
</evidence>
<feature type="region of interest" description="N-terminal catalytic PFK domain 1" evidence="14">
    <location>
        <begin position="1"/>
        <end position="392"/>
    </location>
</feature>
<keyword evidence="10 14" id="KW-0067">ATP-binding</keyword>
<feature type="binding site" description="in other chain" evidence="14">
    <location>
        <position position="636"/>
    </location>
    <ligand>
        <name>beta-D-fructose 2,6-bisphosphate</name>
        <dbReference type="ChEBI" id="CHEBI:58579"/>
        <note>allosteric activator; ligand shared between dimeric partners</note>
    </ligand>
</feature>
<dbReference type="GO" id="GO:0070095">
    <property type="term" value="F:fructose-6-phosphate binding"/>
    <property type="evidence" value="ECO:0007669"/>
    <property type="project" value="TreeGrafter"/>
</dbReference>
<evidence type="ECO:0000259" key="16">
    <source>
        <dbReference type="Pfam" id="PF00365"/>
    </source>
</evidence>
<dbReference type="HAMAP" id="MF_03184">
    <property type="entry name" value="Phosphofructokinase_I_E"/>
    <property type="match status" value="1"/>
</dbReference>
<feature type="binding site" evidence="14">
    <location>
        <position position="203"/>
    </location>
    <ligand>
        <name>substrate</name>
        <note>ligand shared between dimeric partners</note>
    </ligand>
</feature>
<dbReference type="PANTHER" id="PTHR13697">
    <property type="entry name" value="PHOSPHOFRUCTOKINASE"/>
    <property type="match status" value="1"/>
</dbReference>
<dbReference type="InterPro" id="IPR009161">
    <property type="entry name" value="6-Pfructokinase_euk"/>
</dbReference>
<dbReference type="InterPro" id="IPR000023">
    <property type="entry name" value="Phosphofructokinase_dom"/>
</dbReference>
<keyword evidence="9 14" id="KW-0418">Kinase</keyword>
<dbReference type="Gene3D" id="3.40.50.450">
    <property type="match status" value="2"/>
</dbReference>
<evidence type="ECO:0000256" key="3">
    <source>
        <dbReference type="ARBA" id="ARBA00004679"/>
    </source>
</evidence>
<feature type="binding site" description="in other chain" evidence="14">
    <location>
        <begin position="300"/>
        <end position="303"/>
    </location>
    <ligand>
        <name>substrate</name>
        <note>ligand shared between dimeric partners</note>
    </ligand>
</feature>
<evidence type="ECO:0000256" key="10">
    <source>
        <dbReference type="ARBA" id="ARBA00022840"/>
    </source>
</evidence>
<evidence type="ECO:0000256" key="6">
    <source>
        <dbReference type="ARBA" id="ARBA00022679"/>
    </source>
</evidence>
<feature type="binding site" description="in other chain" evidence="14">
    <location>
        <begin position="668"/>
        <end position="671"/>
    </location>
    <ligand>
        <name>beta-D-fructose 2,6-bisphosphate</name>
        <dbReference type="ChEBI" id="CHEBI:58579"/>
        <note>allosteric activator; ligand shared between dimeric partners</note>
    </ligand>
</feature>
<dbReference type="PANTHER" id="PTHR13697:SF4">
    <property type="entry name" value="ATP-DEPENDENT 6-PHOSPHOFRUCTOKINASE"/>
    <property type="match status" value="1"/>
</dbReference>
<keyword evidence="5 14" id="KW-0021">Allosteric enzyme</keyword>
<feature type="binding site" evidence="14">
    <location>
        <position position="569"/>
    </location>
    <ligand>
        <name>beta-D-fructose 2,6-bisphosphate</name>
        <dbReference type="ChEBI" id="CHEBI:58579"/>
        <note>allosteric activator; ligand shared between dimeric partners</note>
    </ligand>
</feature>
<dbReference type="GO" id="GO:0005524">
    <property type="term" value="F:ATP binding"/>
    <property type="evidence" value="ECO:0007669"/>
    <property type="project" value="UniProtKB-KW"/>
</dbReference>
<dbReference type="GO" id="GO:0003872">
    <property type="term" value="F:6-phosphofructokinase activity"/>
    <property type="evidence" value="ECO:0007669"/>
    <property type="project" value="UniProtKB-UniRule"/>
</dbReference>
<dbReference type="NCBIfam" id="TIGR02478">
    <property type="entry name" value="6PF1K_euk"/>
    <property type="match status" value="1"/>
</dbReference>
<feature type="binding site" description="in other chain" evidence="14">
    <location>
        <begin position="576"/>
        <end position="578"/>
    </location>
    <ligand>
        <name>beta-D-fructose 2,6-bisphosphate</name>
        <dbReference type="ChEBI" id="CHEBI:58579"/>
        <note>allosteric activator; ligand shared between dimeric partners</note>
    </ligand>
</feature>
<evidence type="ECO:0000256" key="11">
    <source>
        <dbReference type="ARBA" id="ARBA00022842"/>
    </source>
</evidence>
<comment type="pathway">
    <text evidence="3 14 15">Carbohydrate degradation; glycolysis; D-glyceraldehyde 3-phosphate and glycerone phosphate from D-glucose: step 3/4.</text>
</comment>
<feature type="binding site" description="in other chain" evidence="14">
    <location>
        <position position="475"/>
    </location>
    <ligand>
        <name>beta-D-fructose 2,6-bisphosphate</name>
        <dbReference type="ChEBI" id="CHEBI:58579"/>
        <note>allosteric activator; ligand shared between dimeric partners</note>
    </ligand>
</feature>
<feature type="binding site" description="in other chain" evidence="14">
    <location>
        <begin position="166"/>
        <end position="168"/>
    </location>
    <ligand>
        <name>substrate</name>
        <note>ligand shared between dimeric partners</note>
    </ligand>
</feature>
<dbReference type="GO" id="GO:0042802">
    <property type="term" value="F:identical protein binding"/>
    <property type="evidence" value="ECO:0007669"/>
    <property type="project" value="TreeGrafter"/>
</dbReference>
<comment type="subcellular location">
    <subcellularLocation>
        <location evidence="2 14">Cytoplasm</location>
    </subcellularLocation>
</comment>
<feature type="binding site" evidence="14">
    <location>
        <position position="27"/>
    </location>
    <ligand>
        <name>ATP</name>
        <dbReference type="ChEBI" id="CHEBI:30616"/>
    </ligand>
</feature>
<dbReference type="PIRSF" id="PIRSF000533">
    <property type="entry name" value="ATP_PFK_euk"/>
    <property type="match status" value="1"/>
</dbReference>
<feature type="domain" description="Phosphofructokinase" evidence="16">
    <location>
        <begin position="406"/>
        <end position="694"/>
    </location>
</feature>
<accession>A0A9N9HZA5</accession>
<comment type="catalytic activity">
    <reaction evidence="13 14 15">
        <text>beta-D-fructose 6-phosphate + ATP = beta-D-fructose 1,6-bisphosphate + ADP + H(+)</text>
        <dbReference type="Rhea" id="RHEA:16109"/>
        <dbReference type="ChEBI" id="CHEBI:15378"/>
        <dbReference type="ChEBI" id="CHEBI:30616"/>
        <dbReference type="ChEBI" id="CHEBI:32966"/>
        <dbReference type="ChEBI" id="CHEBI:57634"/>
        <dbReference type="ChEBI" id="CHEBI:456216"/>
        <dbReference type="EC" id="2.7.1.11"/>
    </reaction>
</comment>
<name>A0A9N9HZA5_9GLOM</name>
<dbReference type="InterPro" id="IPR015912">
    <property type="entry name" value="Phosphofructokinase_CS"/>
</dbReference>
<comment type="activity regulation">
    <text evidence="14">Allosterically activated by ADP, AMP, or fructose 2,6-bisphosphate, and allosterically inhibited by ATP or citrate.</text>
</comment>
<sequence length="789" mass="86100">MFTSKFSSNNANAKPIKKRIGLLTSGGDSSGMNAAVRSIVRVAISHGCEAYAVYEGYEGLVQGGDMIKKFEWSDVRGYLSIGGTLIRTARCQSFREHKGRLKAAYNLIKNGIDALIVCGGDGTLTGADTLRSEWPELTKELIKNGELTEEEVAPHTNLTIVGIVCSIDNDMALTDITIGAVTSLHRICEAVDSISSTAFSHSRAFVIEVMGRHCGWLALMAAISTGANYVFIPERPPEAEKWKKEMCESLEKQREAGKRNTIIIVAEGAIDDNLKPIKADDIRKLLVDVNIDTRVTTLGHIQRGGRPCAYDRNLATLQGVEAVEAVLRATPDTPSPMISVRENKLVCEPLMKAVELTHQVSEAIAEKNFRRAMELRDPEFSEGYEAYLSTTFMNNIVPPQGNHSLKIGIIHIGAPAGGMNAATRAAVRVSINRGHKPIAIYNGFTGLLQENVRELNWLDVDDWTSKGGSELGTTKVEANNLELIACQLQKQGINALLLIGGFEAYSTLIKLTEARDKYPAFCIPMVCIPATISNNVPGTEFSLGSDTSLNSIVDSCDVIKQSASASRRRVFVVEVMGGYCGYLAVMSGLAVGATNIYAPEYGLSLKTLQEDVNHLVRRFGADTKRTSSGRLILRNELVSNTYTTDVIANIIQTEGKGLFDSRTSILGHIQQGGSPSPMDRIRAKTFAVKCVSFLEKHAHFSNPSEKMKLPEVYTKDPESAAVIGIKGAQIVCTPVTELAEETEFEKRKSQKAWWINVKPLVELLSKWGYSDNEPIEGDMNIGCDLISSD</sequence>
<dbReference type="Gene3D" id="3.40.50.460">
    <property type="entry name" value="Phosphofructokinase domain"/>
    <property type="match status" value="2"/>
</dbReference>
<proteinExistence type="inferred from homology"/>
<feature type="binding site" description="in other chain" evidence="14">
    <location>
        <position position="267"/>
    </location>
    <ligand>
        <name>substrate</name>
        <note>ligand shared between dimeric partners</note>
    </ligand>
</feature>
<dbReference type="InterPro" id="IPR035966">
    <property type="entry name" value="PKF_sf"/>
</dbReference>
<feature type="active site" description="Proton acceptor" evidence="14">
    <location>
        <position position="168"/>
    </location>
</feature>
<keyword evidence="11 14" id="KW-0460">Magnesium</keyword>
<dbReference type="Pfam" id="PF00365">
    <property type="entry name" value="PFK"/>
    <property type="match status" value="2"/>
</dbReference>
<dbReference type="FunFam" id="3.40.50.460:FF:000007">
    <property type="entry name" value="ATP-dependent 6-phosphofructokinase"/>
    <property type="match status" value="1"/>
</dbReference>
<comment type="similarity">
    <text evidence="15">Belongs to the phosphofructokinase type A (PFKA) family. ATP-dependent PFK group I subfamily. Eukaryotic two domain clade "E" sub-subfamily.</text>
</comment>
<feature type="binding site" evidence="14">
    <location>
        <begin position="90"/>
        <end position="91"/>
    </location>
    <ligand>
        <name>ATP</name>
        <dbReference type="ChEBI" id="CHEBI:30616"/>
    </ligand>
</feature>
<evidence type="ECO:0000256" key="9">
    <source>
        <dbReference type="ARBA" id="ARBA00022777"/>
    </source>
</evidence>
<comment type="subunit">
    <text evidence="14">Homotetramer.</text>
</comment>
<keyword evidence="12 14" id="KW-0324">Glycolysis</keyword>
<dbReference type="GO" id="GO:0030388">
    <property type="term" value="P:fructose 1,6-bisphosphate metabolic process"/>
    <property type="evidence" value="ECO:0007669"/>
    <property type="project" value="TreeGrafter"/>
</dbReference>
<dbReference type="SUPFAM" id="SSF53784">
    <property type="entry name" value="Phosphofructokinase"/>
    <property type="match status" value="2"/>
</dbReference>
<feature type="binding site" evidence="14">
    <location>
        <position position="294"/>
    </location>
    <ligand>
        <name>substrate</name>
        <note>ligand shared between dimeric partners</note>
    </ligand>
</feature>
<dbReference type="GO" id="GO:0005945">
    <property type="term" value="C:6-phosphofructokinase complex"/>
    <property type="evidence" value="ECO:0007669"/>
    <property type="project" value="TreeGrafter"/>
</dbReference>
<dbReference type="GO" id="GO:0061621">
    <property type="term" value="P:canonical glycolysis"/>
    <property type="evidence" value="ECO:0007669"/>
    <property type="project" value="TreeGrafter"/>
</dbReference>
<keyword evidence="4 14" id="KW-0963">Cytoplasm</keyword>
<reference evidence="17" key="1">
    <citation type="submission" date="2021-06" db="EMBL/GenBank/DDBJ databases">
        <authorList>
            <person name="Kallberg Y."/>
            <person name="Tangrot J."/>
            <person name="Rosling A."/>
        </authorList>
    </citation>
    <scope>NUCLEOTIDE SEQUENCE</scope>
    <source>
        <strain evidence="17">MA453B</strain>
    </source>
</reference>